<proteinExistence type="predicted"/>
<feature type="compositionally biased region" description="Acidic residues" evidence="1">
    <location>
        <begin position="312"/>
        <end position="326"/>
    </location>
</feature>
<feature type="compositionally biased region" description="Acidic residues" evidence="1">
    <location>
        <begin position="241"/>
        <end position="250"/>
    </location>
</feature>
<reference evidence="3 4" key="1">
    <citation type="journal article" date="2012" name="Genome Biol.">
        <title>Genome and low-iron response of an oceanic diatom adapted to chronic iron limitation.</title>
        <authorList>
            <person name="Lommer M."/>
            <person name="Specht M."/>
            <person name="Roy A.S."/>
            <person name="Kraemer L."/>
            <person name="Andreson R."/>
            <person name="Gutowska M.A."/>
            <person name="Wolf J."/>
            <person name="Bergner S.V."/>
            <person name="Schilhabel M.B."/>
            <person name="Klostermeier U.C."/>
            <person name="Beiko R.G."/>
            <person name="Rosenstiel P."/>
            <person name="Hippler M."/>
            <person name="Laroche J."/>
        </authorList>
    </citation>
    <scope>NUCLEOTIDE SEQUENCE [LARGE SCALE GENOMIC DNA]</scope>
    <source>
        <strain evidence="3 4">CCMP1005</strain>
    </source>
</reference>
<keyword evidence="2" id="KW-0732">Signal</keyword>
<feature type="compositionally biased region" description="Acidic residues" evidence="1">
    <location>
        <begin position="156"/>
        <end position="168"/>
    </location>
</feature>
<protein>
    <recommendedName>
        <fullName evidence="5">RxLR effector protein</fullName>
    </recommendedName>
</protein>
<feature type="compositionally biased region" description="Basic and acidic residues" evidence="1">
    <location>
        <begin position="547"/>
        <end position="575"/>
    </location>
</feature>
<dbReference type="EMBL" id="AGNL01025581">
    <property type="protein sequence ID" value="EJK58328.1"/>
    <property type="molecule type" value="Genomic_DNA"/>
</dbReference>
<dbReference type="AlphaFoldDB" id="K0RX32"/>
<evidence type="ECO:0000256" key="1">
    <source>
        <dbReference type="SAM" id="MobiDB-lite"/>
    </source>
</evidence>
<feature type="compositionally biased region" description="Polar residues" evidence="1">
    <location>
        <begin position="424"/>
        <end position="451"/>
    </location>
</feature>
<gene>
    <name evidence="3" type="ORF">THAOC_21564</name>
</gene>
<dbReference type="OrthoDB" id="49340at2759"/>
<evidence type="ECO:0000313" key="4">
    <source>
        <dbReference type="Proteomes" id="UP000266841"/>
    </source>
</evidence>
<evidence type="ECO:0008006" key="5">
    <source>
        <dbReference type="Google" id="ProtNLM"/>
    </source>
</evidence>
<accession>K0RX32</accession>
<name>K0RX32_THAOC</name>
<feature type="signal peptide" evidence="2">
    <location>
        <begin position="1"/>
        <end position="20"/>
    </location>
</feature>
<feature type="chain" id="PRO_5003836578" description="RxLR effector protein" evidence="2">
    <location>
        <begin position="21"/>
        <end position="655"/>
    </location>
</feature>
<feature type="region of interest" description="Disordered" evidence="1">
    <location>
        <begin position="547"/>
        <end position="579"/>
    </location>
</feature>
<organism evidence="3 4">
    <name type="scientific">Thalassiosira oceanica</name>
    <name type="common">Marine diatom</name>
    <dbReference type="NCBI Taxonomy" id="159749"/>
    <lineage>
        <taxon>Eukaryota</taxon>
        <taxon>Sar</taxon>
        <taxon>Stramenopiles</taxon>
        <taxon>Ochrophyta</taxon>
        <taxon>Bacillariophyta</taxon>
        <taxon>Coscinodiscophyceae</taxon>
        <taxon>Thalassiosirophycidae</taxon>
        <taxon>Thalassiosirales</taxon>
        <taxon>Thalassiosiraceae</taxon>
        <taxon>Thalassiosira</taxon>
    </lineage>
</organism>
<feature type="compositionally biased region" description="Acidic residues" evidence="1">
    <location>
        <begin position="199"/>
        <end position="215"/>
    </location>
</feature>
<keyword evidence="4" id="KW-1185">Reference proteome</keyword>
<feature type="region of interest" description="Disordered" evidence="1">
    <location>
        <begin position="114"/>
        <end position="372"/>
    </location>
</feature>
<sequence length="655" mass="70976">MSSSLPLILCVATCLPVSRAAQHESVLLPEIDPIKDELLIQKSSLPAFADPSSADGNSAEVVYRERLVMYDFRPAYPPYKTETLDDLMLMPTKSNTVGDDISDDDVPSAFEQEHIHPDDQSSGETVANESVDESTLENVGGAASSVDAPIDRAETDALEGADDSDDDSSPQHPDEEATTPPAEEEESQVDSSSSGNGAEIDDESNSLEYEADEEIITPPVADPANDTGIKATGKSTSAEMDASENAELIEADSSSAEHQISRDEVPAEDLSNSESIADANGAELEYSTVGETDLESGIAPNDKAHVPPEAVESSDGDDMMTEETEDKEISGDPARLANETNLDAPETTSKVTVETAATLDEKPTIDNDDVSGVTVGDEIIGTRVDGIESANEMSLEDEKSLLDQGLTDNMKTQHEYNAAEQSEKATVSNDDVLSPSTMTATSSNNSPDANRQFVTGLDEIDKLFESVEAPDELDVGADGSSMQDVIVGQGIKIAWKRARNFGSEIRNRFEKVADSVQKALPQLGMFGEEDEETEETLESLLSKMDMSRDGGQEAIHEPAKRPERPKPVKTEKESKQFPLMKSPKAKKIWKFAQRKWHQARHLLDDILNLFADDDEEEEDEDIASLLKYGALGGAGAKFGSRMDESFLNEQRQQKQ</sequence>
<feature type="region of interest" description="Disordered" evidence="1">
    <location>
        <begin position="411"/>
        <end position="451"/>
    </location>
</feature>
<evidence type="ECO:0000256" key="2">
    <source>
        <dbReference type="SAM" id="SignalP"/>
    </source>
</evidence>
<dbReference type="OMA" id="WTSEVKE"/>
<dbReference type="Proteomes" id="UP000266841">
    <property type="component" value="Unassembled WGS sequence"/>
</dbReference>
<comment type="caution">
    <text evidence="3">The sequence shown here is derived from an EMBL/GenBank/DDBJ whole genome shotgun (WGS) entry which is preliminary data.</text>
</comment>
<feature type="compositionally biased region" description="Polar residues" evidence="1">
    <location>
        <begin position="338"/>
        <end position="352"/>
    </location>
</feature>
<evidence type="ECO:0000313" key="3">
    <source>
        <dbReference type="EMBL" id="EJK58328.1"/>
    </source>
</evidence>
<dbReference type="eggNOG" id="ENOG502T191">
    <property type="taxonomic scope" value="Eukaryota"/>
</dbReference>